<accession>A0A847U9F1</accession>
<dbReference type="SMART" id="SM00382">
    <property type="entry name" value="AAA"/>
    <property type="match status" value="1"/>
</dbReference>
<dbReference type="GO" id="GO:0005524">
    <property type="term" value="F:ATP binding"/>
    <property type="evidence" value="ECO:0007669"/>
    <property type="project" value="UniProtKB-KW"/>
</dbReference>
<proteinExistence type="inferred from homology"/>
<dbReference type="EMBL" id="WOYG01000001">
    <property type="protein sequence ID" value="NLV09156.1"/>
    <property type="molecule type" value="Genomic_DNA"/>
</dbReference>
<protein>
    <submittedName>
        <fullName evidence="7">ATP-binding cassette domain-containing protein</fullName>
    </submittedName>
</protein>
<dbReference type="InterPro" id="IPR003593">
    <property type="entry name" value="AAA+_ATPase"/>
</dbReference>
<evidence type="ECO:0000256" key="2">
    <source>
        <dbReference type="ARBA" id="ARBA00022448"/>
    </source>
</evidence>
<evidence type="ECO:0000256" key="4">
    <source>
        <dbReference type="ARBA" id="ARBA00022840"/>
    </source>
</evidence>
<dbReference type="Pfam" id="PF13732">
    <property type="entry name" value="DrrA1-3_C"/>
    <property type="match status" value="1"/>
</dbReference>
<dbReference type="Pfam" id="PF00005">
    <property type="entry name" value="ABC_tran"/>
    <property type="match status" value="1"/>
</dbReference>
<evidence type="ECO:0000259" key="6">
    <source>
        <dbReference type="PROSITE" id="PS50893"/>
    </source>
</evidence>
<dbReference type="Gene3D" id="3.40.50.300">
    <property type="entry name" value="P-loop containing nucleotide triphosphate hydrolases"/>
    <property type="match status" value="1"/>
</dbReference>
<feature type="domain" description="ABC transporter" evidence="6">
    <location>
        <begin position="4"/>
        <end position="229"/>
    </location>
</feature>
<dbReference type="CDD" id="cd03230">
    <property type="entry name" value="ABC_DR_subfamily_A"/>
    <property type="match status" value="1"/>
</dbReference>
<name>A0A847U9F1_9EURY</name>
<comment type="similarity">
    <text evidence="1">Belongs to the ABC transporter superfamily.</text>
</comment>
<dbReference type="AlphaFoldDB" id="A0A847U9F1"/>
<dbReference type="PANTHER" id="PTHR43335:SF4">
    <property type="entry name" value="ABC TRANSPORTER, ATP-BINDING PROTEIN"/>
    <property type="match status" value="1"/>
</dbReference>
<gene>
    <name evidence="7" type="ORF">GOC74_04335</name>
</gene>
<keyword evidence="4 7" id="KW-0067">ATP-binding</keyword>
<evidence type="ECO:0000256" key="5">
    <source>
        <dbReference type="SAM" id="MobiDB-lite"/>
    </source>
</evidence>
<dbReference type="GO" id="GO:0016887">
    <property type="term" value="F:ATP hydrolysis activity"/>
    <property type="evidence" value="ECO:0007669"/>
    <property type="project" value="InterPro"/>
</dbReference>
<keyword evidence="2" id="KW-0813">Transport</keyword>
<dbReference type="PROSITE" id="PS50893">
    <property type="entry name" value="ABC_TRANSPORTER_2"/>
    <property type="match status" value="1"/>
</dbReference>
<dbReference type="InterPro" id="IPR027417">
    <property type="entry name" value="P-loop_NTPase"/>
</dbReference>
<evidence type="ECO:0000313" key="8">
    <source>
        <dbReference type="Proteomes" id="UP000608662"/>
    </source>
</evidence>
<dbReference type="InterPro" id="IPR003439">
    <property type="entry name" value="ABC_transporter-like_ATP-bd"/>
</dbReference>
<dbReference type="InterPro" id="IPR025302">
    <property type="entry name" value="DrrA1/2-like_C"/>
</dbReference>
<comment type="caution">
    <text evidence="7">The sequence shown here is derived from an EMBL/GenBank/DDBJ whole genome shotgun (WGS) entry which is preliminary data.</text>
</comment>
<keyword evidence="3" id="KW-0547">Nucleotide-binding</keyword>
<organism evidence="7 8">
    <name type="scientific">Halomicrobium mukohataei</name>
    <dbReference type="NCBI Taxonomy" id="57705"/>
    <lineage>
        <taxon>Archaea</taxon>
        <taxon>Methanobacteriati</taxon>
        <taxon>Methanobacteriota</taxon>
        <taxon>Stenosarchaea group</taxon>
        <taxon>Halobacteria</taxon>
        <taxon>Halobacteriales</taxon>
        <taxon>Haloarculaceae</taxon>
        <taxon>Halomicrobium</taxon>
    </lineage>
</organism>
<feature type="region of interest" description="Disordered" evidence="5">
    <location>
        <begin position="301"/>
        <end position="323"/>
    </location>
</feature>
<dbReference type="OrthoDB" id="87732at2157"/>
<dbReference type="RefSeq" id="WP_170093066.1">
    <property type="nucleotide sequence ID" value="NZ_WOYG01000001.1"/>
</dbReference>
<dbReference type="PANTHER" id="PTHR43335">
    <property type="entry name" value="ABC TRANSPORTER, ATP-BINDING PROTEIN"/>
    <property type="match status" value="1"/>
</dbReference>
<evidence type="ECO:0000313" key="7">
    <source>
        <dbReference type="EMBL" id="NLV09156.1"/>
    </source>
</evidence>
<reference evidence="7" key="1">
    <citation type="submission" date="2019-12" db="EMBL/GenBank/DDBJ databases">
        <title>Whole-genome sequence of Halomicrobium mukohataei pws1.</title>
        <authorList>
            <person name="Verma D.K."/>
            <person name="Gopal K."/>
            <person name="Prasad E.S."/>
        </authorList>
    </citation>
    <scope>NUCLEOTIDE SEQUENCE</scope>
    <source>
        <strain evidence="7">Pws1</strain>
    </source>
</reference>
<sequence>MPAIEVSALTKRFGEVRAVEDLSFTVEEGEVFGFLGPNGAGKSTAINVLLGYMSPTSGGAKVLGHDVVEASRAIRERTGVLPENVSVYDRLTGREHVESAIRMKGVDDDPQALLERVGIADAADRRAGGYSTGMAQRLALATALVGEPDLLVLDEPQSGLDPTGMQDVREIVREEVRNDTTVFFSSHILPEVEAVSDRVGMMRRGEMAAVDTVGSLRDRLSAGTVLTATMADPLPDTRTIEAIDGVRAVSTDGATVTVTCRTDRSKVDVINALERVGRITDFTIEETSLEELFNIVTGEQTEETADATDETVQPATADGGVAR</sequence>
<dbReference type="Proteomes" id="UP000608662">
    <property type="component" value="Unassembled WGS sequence"/>
</dbReference>
<dbReference type="SUPFAM" id="SSF52540">
    <property type="entry name" value="P-loop containing nucleoside triphosphate hydrolases"/>
    <property type="match status" value="1"/>
</dbReference>
<evidence type="ECO:0000256" key="1">
    <source>
        <dbReference type="ARBA" id="ARBA00005417"/>
    </source>
</evidence>
<evidence type="ECO:0000256" key="3">
    <source>
        <dbReference type="ARBA" id="ARBA00022741"/>
    </source>
</evidence>